<dbReference type="EMBL" id="QWGR01000007">
    <property type="protein sequence ID" value="RIJ47699.1"/>
    <property type="molecule type" value="Genomic_DNA"/>
</dbReference>
<accession>A0A399SYE3</accession>
<evidence type="ECO:0000313" key="2">
    <source>
        <dbReference type="Proteomes" id="UP000265926"/>
    </source>
</evidence>
<protein>
    <recommendedName>
        <fullName evidence="3">WD40 repeat domain-containing protein</fullName>
    </recommendedName>
</protein>
<name>A0A399SYE3_9BACT</name>
<sequence length="309" mass="35556">MAGRQKFYRVKAFKIHSIVLIILTLIVTLPAMAHPTGNMIQVGEKVLWSYIHPVDDPSHHACIMIAEKDSEPELFLKSEYPASDYMLSHKGNEIYIIERRYLQARQEFETRILKSKAGEEPTEIWSWFKDEWRLGEGGFFMVSDTQIVFGSYPEVYSLTKGGTPTKYFGFSDAVKRIRANENNQILLLGNEACYLVQHDGTIVKQWDDLIDKAVTDAPLNRNQVFDADYHKGRLLLAYWGQRSFVMIGESGKRNIIWQQSEPLTPHWVSFWGDELLLFSSELIFDGSTPRPHLVLFKGPGNKQIIWSLP</sequence>
<evidence type="ECO:0008006" key="3">
    <source>
        <dbReference type="Google" id="ProtNLM"/>
    </source>
</evidence>
<reference evidence="1 2" key="1">
    <citation type="submission" date="2018-08" db="EMBL/GenBank/DDBJ databases">
        <title>Pallidiluteibacterium maritimus gen. nov., sp. nov., isolated from coastal sediment.</title>
        <authorList>
            <person name="Zhou L.Y."/>
        </authorList>
    </citation>
    <scope>NUCLEOTIDE SEQUENCE [LARGE SCALE GENOMIC DNA]</scope>
    <source>
        <strain evidence="1 2">XSD2</strain>
    </source>
</reference>
<evidence type="ECO:0000313" key="1">
    <source>
        <dbReference type="EMBL" id="RIJ47699.1"/>
    </source>
</evidence>
<dbReference type="Proteomes" id="UP000265926">
    <property type="component" value="Unassembled WGS sequence"/>
</dbReference>
<comment type="caution">
    <text evidence="1">The sequence shown here is derived from an EMBL/GenBank/DDBJ whole genome shotgun (WGS) entry which is preliminary data.</text>
</comment>
<gene>
    <name evidence="1" type="ORF">D1614_14060</name>
</gene>
<dbReference type="OrthoDB" id="1435536at2"/>
<organism evidence="1 2">
    <name type="scientific">Maribellus luteus</name>
    <dbReference type="NCBI Taxonomy" id="2305463"/>
    <lineage>
        <taxon>Bacteria</taxon>
        <taxon>Pseudomonadati</taxon>
        <taxon>Bacteroidota</taxon>
        <taxon>Bacteroidia</taxon>
        <taxon>Marinilabiliales</taxon>
        <taxon>Prolixibacteraceae</taxon>
        <taxon>Maribellus</taxon>
    </lineage>
</organism>
<dbReference type="AlphaFoldDB" id="A0A399SYE3"/>
<keyword evidence="2" id="KW-1185">Reference proteome</keyword>
<proteinExistence type="predicted"/>